<evidence type="ECO:0000313" key="2">
    <source>
        <dbReference type="EMBL" id="DAF42539.1"/>
    </source>
</evidence>
<name>A0A8S5RVK7_9CAUD</name>
<protein>
    <recommendedName>
        <fullName evidence="1">NAD(P)-binding domain-containing protein</fullName>
    </recommendedName>
</protein>
<dbReference type="EMBL" id="BK032497">
    <property type="protein sequence ID" value="DAF42539.1"/>
    <property type="molecule type" value="Genomic_DNA"/>
</dbReference>
<dbReference type="Gene3D" id="3.90.25.10">
    <property type="entry name" value="UDP-galactose 4-epimerase, domain 1"/>
    <property type="match status" value="1"/>
</dbReference>
<dbReference type="InterPro" id="IPR016040">
    <property type="entry name" value="NAD(P)-bd_dom"/>
</dbReference>
<proteinExistence type="predicted"/>
<dbReference type="Gene3D" id="3.40.50.720">
    <property type="entry name" value="NAD(P)-binding Rossmann-like Domain"/>
    <property type="match status" value="1"/>
</dbReference>
<dbReference type="SUPFAM" id="SSF51735">
    <property type="entry name" value="NAD(P)-binding Rossmann-fold domains"/>
    <property type="match status" value="1"/>
</dbReference>
<organism evidence="2">
    <name type="scientific">Siphoviridae sp. ctHip2</name>
    <dbReference type="NCBI Taxonomy" id="2827830"/>
    <lineage>
        <taxon>Viruses</taxon>
        <taxon>Duplodnaviria</taxon>
        <taxon>Heunggongvirae</taxon>
        <taxon>Uroviricota</taxon>
        <taxon>Caudoviricetes</taxon>
    </lineage>
</organism>
<evidence type="ECO:0000259" key="1">
    <source>
        <dbReference type="Pfam" id="PF16363"/>
    </source>
</evidence>
<dbReference type="PANTHER" id="PTHR43000">
    <property type="entry name" value="DTDP-D-GLUCOSE 4,6-DEHYDRATASE-RELATED"/>
    <property type="match status" value="1"/>
</dbReference>
<sequence length="350" mass="39430">MNRTLKNTYKNKKVFITGITGFKGSWLALLLHRLGAEVKGLGLEQSEKNTIFYKGEIEKIAKVYIQDLREEFSDELISDIQEADYIFHLAAQPIVSEGYRDPYGTFNTNVMGTVKMLELVKNSTHEVSFLSVASDRVYASVPHPHVETDSMAGFEPYSLSKVFDNMLVDMYSQMDGVSDKVKFINARASNVLGGGDKGINRIVTSIMDAVEKGETLKLRNPAFVRPYLYVLDCLSQYLIIASYGTYNAYNIGAGEHTSVSVQELVESFIKQSYHNLKWNNTGEQFGFEGNTLLVNTDRFHNEFPKVNSVCDTIDDVVNRILLINNESDKELAKQKANTLIDEAISVYNEF</sequence>
<dbReference type="InterPro" id="IPR036291">
    <property type="entry name" value="NAD(P)-bd_dom_sf"/>
</dbReference>
<feature type="domain" description="NAD(P)-binding" evidence="1">
    <location>
        <begin position="15"/>
        <end position="283"/>
    </location>
</feature>
<dbReference type="Pfam" id="PF16363">
    <property type="entry name" value="GDP_Man_Dehyd"/>
    <property type="match status" value="1"/>
</dbReference>
<reference evidence="2" key="1">
    <citation type="journal article" date="2021" name="Proc. Natl. Acad. Sci. U.S.A.">
        <title>A Catalog of Tens of Thousands of Viruses from Human Metagenomes Reveals Hidden Associations with Chronic Diseases.</title>
        <authorList>
            <person name="Tisza M.J."/>
            <person name="Buck C.B."/>
        </authorList>
    </citation>
    <scope>NUCLEOTIDE SEQUENCE</scope>
    <source>
        <strain evidence="2">CtHip2</strain>
    </source>
</reference>
<accession>A0A8S5RVK7</accession>